<reference evidence="3" key="1">
    <citation type="journal article" date="2019" name="IScience">
        <title>Narwhal Genome Reveals Long-Term Low Genetic Diversity despite Current Large Abundance Size.</title>
        <authorList>
            <person name="Westbury M.V."/>
            <person name="Petersen B."/>
            <person name="Garde E."/>
            <person name="Heide-Jorgensen M.P."/>
            <person name="Lorenzen E.D."/>
        </authorList>
    </citation>
    <scope>NUCLEOTIDE SEQUENCE [LARGE SCALE GENOMIC DNA]</scope>
</reference>
<feature type="region of interest" description="Disordered" evidence="1">
    <location>
        <begin position="75"/>
        <end position="108"/>
    </location>
</feature>
<proteinExistence type="predicted"/>
<organism evidence="2 3">
    <name type="scientific">Monodon monoceros</name>
    <name type="common">Narwhal</name>
    <name type="synonym">Ceratodon monodon</name>
    <dbReference type="NCBI Taxonomy" id="40151"/>
    <lineage>
        <taxon>Eukaryota</taxon>
        <taxon>Metazoa</taxon>
        <taxon>Chordata</taxon>
        <taxon>Craniata</taxon>
        <taxon>Vertebrata</taxon>
        <taxon>Euteleostomi</taxon>
        <taxon>Mammalia</taxon>
        <taxon>Eutheria</taxon>
        <taxon>Laurasiatheria</taxon>
        <taxon>Artiodactyla</taxon>
        <taxon>Whippomorpha</taxon>
        <taxon>Cetacea</taxon>
        <taxon>Odontoceti</taxon>
        <taxon>Monodontidae</taxon>
        <taxon>Monodon</taxon>
    </lineage>
</organism>
<comment type="caution">
    <text evidence="2">The sequence shown here is derived from an EMBL/GenBank/DDBJ whole genome shotgun (WGS) entry which is preliminary data.</text>
</comment>
<evidence type="ECO:0000313" key="3">
    <source>
        <dbReference type="Proteomes" id="UP000308365"/>
    </source>
</evidence>
<evidence type="ECO:0000256" key="1">
    <source>
        <dbReference type="SAM" id="MobiDB-lite"/>
    </source>
</evidence>
<evidence type="ECO:0000313" key="2">
    <source>
        <dbReference type="EMBL" id="TKC50850.1"/>
    </source>
</evidence>
<dbReference type="Proteomes" id="UP000308365">
    <property type="component" value="Unassembled WGS sequence"/>
</dbReference>
<feature type="compositionally biased region" description="Low complexity" evidence="1">
    <location>
        <begin position="173"/>
        <end position="184"/>
    </location>
</feature>
<feature type="non-terminal residue" evidence="2">
    <location>
        <position position="1"/>
    </location>
</feature>
<accession>A0A4V5PAT6</accession>
<feature type="compositionally biased region" description="Basic and acidic residues" evidence="1">
    <location>
        <begin position="230"/>
        <end position="239"/>
    </location>
</feature>
<feature type="region of interest" description="Disordered" evidence="1">
    <location>
        <begin position="138"/>
        <end position="261"/>
    </location>
</feature>
<sequence>FQTKGLRIRRKSTKPVLGVGEVEGGSGRQWLLCFRLPDTPLLAPTLIPPGRVRFPERVLCDTNPEQAAGAFGFPGPEARVLPQKSPPLPGPQSEARTSPRAKERAVGAGGRRLEGFPGFKLRLLGVTGRIRSFRFRGSPWEEPTRPRAPLCRAESSPRRGLGRVPGRARASKPLRALPLGPLRPQRTRGEPTDTHRAAAARLDPERTAREATQVPPQRGREFEYINPNLREADKKEMKKPITWRESTTRLLGGKSKRQKPV</sequence>
<dbReference type="AlphaFoldDB" id="A0A4V5PAT6"/>
<dbReference type="EMBL" id="RWIC01000068">
    <property type="protein sequence ID" value="TKC50850.1"/>
    <property type="molecule type" value="Genomic_DNA"/>
</dbReference>
<protein>
    <submittedName>
        <fullName evidence="2">Uncharacterized protein</fullName>
    </submittedName>
</protein>
<name>A0A4V5PAT6_MONMO</name>
<gene>
    <name evidence="2" type="ORF">EI555_020450</name>
</gene>
<feature type="compositionally biased region" description="Basic and acidic residues" evidence="1">
    <location>
        <begin position="187"/>
        <end position="209"/>
    </location>
</feature>